<feature type="compositionally biased region" description="Polar residues" evidence="1">
    <location>
        <begin position="59"/>
        <end position="80"/>
    </location>
</feature>
<evidence type="ECO:0000256" key="1">
    <source>
        <dbReference type="SAM" id="MobiDB-lite"/>
    </source>
</evidence>
<reference evidence="2 3" key="1">
    <citation type="journal article" date="2013" name="PLoS Genet.">
        <title>The genome and development-dependent transcriptomes of Pyronema confluens: a window into fungal evolution.</title>
        <authorList>
            <person name="Traeger S."/>
            <person name="Altegoer F."/>
            <person name="Freitag M."/>
            <person name="Gabaldon T."/>
            <person name="Kempken F."/>
            <person name="Kumar A."/>
            <person name="Marcet-Houben M."/>
            <person name="Poggeler S."/>
            <person name="Stajich J.E."/>
            <person name="Nowrousian M."/>
        </authorList>
    </citation>
    <scope>NUCLEOTIDE SEQUENCE [LARGE SCALE GENOMIC DNA]</scope>
    <source>
        <strain evidence="3">CBS 100304</strain>
        <tissue evidence="2">Vegetative mycelium</tissue>
    </source>
</reference>
<dbReference type="Proteomes" id="UP000018144">
    <property type="component" value="Unassembled WGS sequence"/>
</dbReference>
<dbReference type="AlphaFoldDB" id="U4LVE4"/>
<feature type="region of interest" description="Disordered" evidence="1">
    <location>
        <begin position="38"/>
        <end position="87"/>
    </location>
</feature>
<sequence>MPASRTKPGQYKYAPNSTSQLLTHPIHPPKIQREIFFGRTSGRGNQSSISERSFYAERNTLTESSRGQGQGNRTPHQASMTARDRNP</sequence>
<feature type="region of interest" description="Disordered" evidence="1">
    <location>
        <begin position="1"/>
        <end position="26"/>
    </location>
</feature>
<accession>U4LVE4</accession>
<evidence type="ECO:0000313" key="3">
    <source>
        <dbReference type="Proteomes" id="UP000018144"/>
    </source>
</evidence>
<evidence type="ECO:0000313" key="2">
    <source>
        <dbReference type="EMBL" id="CCX32466.1"/>
    </source>
</evidence>
<keyword evidence="3" id="KW-1185">Reference proteome</keyword>
<organism evidence="2 3">
    <name type="scientific">Pyronema omphalodes (strain CBS 100304)</name>
    <name type="common">Pyronema confluens</name>
    <dbReference type="NCBI Taxonomy" id="1076935"/>
    <lineage>
        <taxon>Eukaryota</taxon>
        <taxon>Fungi</taxon>
        <taxon>Dikarya</taxon>
        <taxon>Ascomycota</taxon>
        <taxon>Pezizomycotina</taxon>
        <taxon>Pezizomycetes</taxon>
        <taxon>Pezizales</taxon>
        <taxon>Pyronemataceae</taxon>
        <taxon>Pyronema</taxon>
    </lineage>
</organism>
<protein>
    <submittedName>
        <fullName evidence="2">Uncharacterized protein</fullName>
    </submittedName>
</protein>
<feature type="compositionally biased region" description="Polar residues" evidence="1">
    <location>
        <begin position="42"/>
        <end position="51"/>
    </location>
</feature>
<dbReference type="EMBL" id="HF935878">
    <property type="protein sequence ID" value="CCX32466.1"/>
    <property type="molecule type" value="Genomic_DNA"/>
</dbReference>
<proteinExistence type="predicted"/>
<name>U4LVE4_PYROM</name>
<gene>
    <name evidence="2" type="ORF">PCON_13229</name>
</gene>